<keyword evidence="6" id="KW-1185">Reference proteome</keyword>
<gene>
    <name evidence="5" type="primary">NSP2</name>
    <name evidence="5" type="ORF">KSP39_PZI020229</name>
</gene>
<evidence type="ECO:0000313" key="6">
    <source>
        <dbReference type="Proteomes" id="UP001418222"/>
    </source>
</evidence>
<protein>
    <submittedName>
        <fullName evidence="5">Nodulation-signaling pathway 2 protein</fullName>
    </submittedName>
</protein>
<comment type="caution">
    <text evidence="3">Lacks conserved residue(s) required for the propagation of feature annotation.</text>
</comment>
<organism evidence="5 6">
    <name type="scientific">Platanthera zijinensis</name>
    <dbReference type="NCBI Taxonomy" id="2320716"/>
    <lineage>
        <taxon>Eukaryota</taxon>
        <taxon>Viridiplantae</taxon>
        <taxon>Streptophyta</taxon>
        <taxon>Embryophyta</taxon>
        <taxon>Tracheophyta</taxon>
        <taxon>Spermatophyta</taxon>
        <taxon>Magnoliopsida</taxon>
        <taxon>Liliopsida</taxon>
        <taxon>Asparagales</taxon>
        <taxon>Orchidaceae</taxon>
        <taxon>Orchidoideae</taxon>
        <taxon>Orchideae</taxon>
        <taxon>Orchidinae</taxon>
        <taxon>Platanthera</taxon>
    </lineage>
</organism>
<comment type="similarity">
    <text evidence="3">Belongs to the GRAS family.</text>
</comment>
<comment type="caution">
    <text evidence="5">The sequence shown here is derived from an EMBL/GenBank/DDBJ whole genome shotgun (WGS) entry which is preliminary data.</text>
</comment>
<feature type="region of interest" description="Leucine repeat I (LRI)" evidence="3">
    <location>
        <begin position="394"/>
        <end position="454"/>
    </location>
</feature>
<feature type="region of interest" description="SAW" evidence="3">
    <location>
        <begin position="244"/>
        <end position="321"/>
    </location>
</feature>
<dbReference type="PANTHER" id="PTHR31636">
    <property type="entry name" value="OSJNBA0084A10.13 PROTEIN-RELATED"/>
    <property type="match status" value="1"/>
</dbReference>
<dbReference type="Proteomes" id="UP001418222">
    <property type="component" value="Unassembled WGS sequence"/>
</dbReference>
<dbReference type="InterPro" id="IPR005202">
    <property type="entry name" value="TF_GRAS"/>
</dbReference>
<dbReference type="PROSITE" id="PS50985">
    <property type="entry name" value="GRAS"/>
    <property type="match status" value="2"/>
</dbReference>
<evidence type="ECO:0000256" key="4">
    <source>
        <dbReference type="SAM" id="MobiDB-lite"/>
    </source>
</evidence>
<evidence type="ECO:0000256" key="2">
    <source>
        <dbReference type="ARBA" id="ARBA00023163"/>
    </source>
</evidence>
<proteinExistence type="inferred from homology"/>
<dbReference type="Pfam" id="PF03514">
    <property type="entry name" value="GRAS"/>
    <property type="match status" value="4"/>
</dbReference>
<dbReference type="EMBL" id="JBBWWQ010000018">
    <property type="protein sequence ID" value="KAK8921285.1"/>
    <property type="molecule type" value="Genomic_DNA"/>
</dbReference>
<reference evidence="5 6" key="1">
    <citation type="journal article" date="2022" name="Nat. Plants">
        <title>Genomes of leafy and leafless Platanthera orchids illuminate the evolution of mycoheterotrophy.</title>
        <authorList>
            <person name="Li M.H."/>
            <person name="Liu K.W."/>
            <person name="Li Z."/>
            <person name="Lu H.C."/>
            <person name="Ye Q.L."/>
            <person name="Zhang D."/>
            <person name="Wang J.Y."/>
            <person name="Li Y.F."/>
            <person name="Zhong Z.M."/>
            <person name="Liu X."/>
            <person name="Yu X."/>
            <person name="Liu D.K."/>
            <person name="Tu X.D."/>
            <person name="Liu B."/>
            <person name="Hao Y."/>
            <person name="Liao X.Y."/>
            <person name="Jiang Y.T."/>
            <person name="Sun W.H."/>
            <person name="Chen J."/>
            <person name="Chen Y.Q."/>
            <person name="Ai Y."/>
            <person name="Zhai J.W."/>
            <person name="Wu S.S."/>
            <person name="Zhou Z."/>
            <person name="Hsiao Y.Y."/>
            <person name="Wu W.L."/>
            <person name="Chen Y.Y."/>
            <person name="Lin Y.F."/>
            <person name="Hsu J.L."/>
            <person name="Li C.Y."/>
            <person name="Wang Z.W."/>
            <person name="Zhao X."/>
            <person name="Zhong W.Y."/>
            <person name="Ma X.K."/>
            <person name="Ma L."/>
            <person name="Huang J."/>
            <person name="Chen G.Z."/>
            <person name="Huang M.Z."/>
            <person name="Huang L."/>
            <person name="Peng D.H."/>
            <person name="Luo Y.B."/>
            <person name="Zou S.Q."/>
            <person name="Chen S.P."/>
            <person name="Lan S."/>
            <person name="Tsai W.C."/>
            <person name="Van de Peer Y."/>
            <person name="Liu Z.J."/>
        </authorList>
    </citation>
    <scope>NUCLEOTIDE SEQUENCE [LARGE SCALE GENOMIC DNA]</scope>
    <source>
        <strain evidence="5">Lor287</strain>
    </source>
</reference>
<feature type="region of interest" description="Disordered" evidence="4">
    <location>
        <begin position="1"/>
        <end position="23"/>
    </location>
</feature>
<evidence type="ECO:0000313" key="5">
    <source>
        <dbReference type="EMBL" id="KAK8921285.1"/>
    </source>
</evidence>
<dbReference type="AlphaFoldDB" id="A0AAP0AZI9"/>
<evidence type="ECO:0000256" key="3">
    <source>
        <dbReference type="PROSITE-ProRule" id="PRU01191"/>
    </source>
</evidence>
<keyword evidence="2" id="KW-0804">Transcription</keyword>
<feature type="region of interest" description="SAW" evidence="3">
    <location>
        <begin position="616"/>
        <end position="691"/>
    </location>
</feature>
<feature type="region of interest" description="Leucine repeat II (LRII)" evidence="3">
    <location>
        <begin position="116"/>
        <end position="148"/>
    </location>
</feature>
<evidence type="ECO:0000256" key="1">
    <source>
        <dbReference type="ARBA" id="ARBA00023015"/>
    </source>
</evidence>
<accession>A0AAP0AZI9</accession>
<name>A0AAP0AZI9_9ASPA</name>
<sequence>MDSILMPSPVPPTARPRAGRTVGEVKSTSRIYATTRETELLVDLVQNRLGTPSSALAREGKNFQFFRVSGGTSELKPPGIATRLVRAGISIGEPPTMSASPLTASNKTVNLHHRTQTGRRLSEFAVAVGLPFSFRQCRLEPDGRFRSKAVKTVRGEAVVFNCALHAPHQAHHAARSVGSFLAGAAEVSPRVIAVVEESGGGRREGSGVVGRFVEEMEGFAMEGNKAREMVERAVLAPRIAGAVGRAYREDEEGRRWGDWMAEAGYRKLELSSFNYCQTKQLIGLFNLHNRWTGRRLSEFAVAVGLPFSFRQCKLEPDGRFRSKAVKTVRGEAVVFNCALHAPHQAHHAARSIGSFLAGAAEVSPRVIAVVEESGGGRREGSGVVGRFVEEMVRYSAIWDTMEAGFAMEGNKAREMVERAVLAPRIARAVGRAYREDEEGRRWGDWMAEAGYRKLELSSFNYCQTKQLIGLFNLHNRWTGRRLSEFAVAVGLPFSFRQCRLEPDGRFRSKAVKTVRGEAVVFNCALHAPHQAHHAARSVGSFLAGAAEVSPRVIAVVEESGGGRREGSGVVGRFVEEMVRYSAIWDAMEAGFAMEGNKAREMVERAVLAPRIAGAVGRAYREDEEGRRWGDWMAEAGYRKLELSSFNYCQTKQLIGLFKDTTCKRLEPDGRFRSKAVKMVRGKAVVFNCALHAPHQAHHAARSVGSFLAGAAEVSPRVIAVVEESGGGRREGSGVVGRFVEEMVRYSAIWDAMEAGFAMEGNKAREMVERAVLAPRIAGAVGRAYREDEEGRRWGDWMAEAGYRKLELSSFNYCQTKQLIGLLSEGYGLEQDALNKFTLQGFLACFLFN</sequence>
<keyword evidence="1" id="KW-0805">Transcription regulation</keyword>